<sequence length="297" mass="34376">SPEEQYEPTYPAAAALPPSTIESGTFGHINEAILTQEDEHSILYSGKRFVSLDGFIRQCTFLCDHSRSYESTSDQAIIVNKVKDEHNHMLSQDIIEFEDGKKFMDQMIEDVRFMTTCCKFGATTQKKFLEGKYPLHLVYSKDLYAVMRKFQPTKKFLFDDAAKKNFEQQFNKLLMDYPSAKHYLEEPFLVADKFMQEIEPIVLNYNGCIPYLSVFDQTETDFHEENLTVLEQKMCIEDSLQDNKSQQLINLLEEFVEIDSDKSSDSEESLHDNTSDKENHDSVTAVQIQNPKKHRGK</sequence>
<gene>
    <name evidence="2" type="ORF">RFULGI_LOCUS9002</name>
</gene>
<reference evidence="2" key="1">
    <citation type="submission" date="2021-06" db="EMBL/GenBank/DDBJ databases">
        <authorList>
            <person name="Kallberg Y."/>
            <person name="Tangrot J."/>
            <person name="Rosling A."/>
        </authorList>
    </citation>
    <scope>NUCLEOTIDE SEQUENCE</scope>
    <source>
        <strain evidence="2">IN212</strain>
    </source>
</reference>
<evidence type="ECO:0000313" key="2">
    <source>
        <dbReference type="EMBL" id="CAG8664986.1"/>
    </source>
</evidence>
<keyword evidence="3" id="KW-1185">Reference proteome</keyword>
<dbReference type="OrthoDB" id="2418216at2759"/>
<dbReference type="Proteomes" id="UP000789396">
    <property type="component" value="Unassembled WGS sequence"/>
</dbReference>
<proteinExistence type="predicted"/>
<comment type="caution">
    <text evidence="2">The sequence shown here is derived from an EMBL/GenBank/DDBJ whole genome shotgun (WGS) entry which is preliminary data.</text>
</comment>
<feature type="compositionally biased region" description="Basic and acidic residues" evidence="1">
    <location>
        <begin position="260"/>
        <end position="281"/>
    </location>
</feature>
<organism evidence="2 3">
    <name type="scientific">Racocetra fulgida</name>
    <dbReference type="NCBI Taxonomy" id="60492"/>
    <lineage>
        <taxon>Eukaryota</taxon>
        <taxon>Fungi</taxon>
        <taxon>Fungi incertae sedis</taxon>
        <taxon>Mucoromycota</taxon>
        <taxon>Glomeromycotina</taxon>
        <taxon>Glomeromycetes</taxon>
        <taxon>Diversisporales</taxon>
        <taxon>Gigasporaceae</taxon>
        <taxon>Racocetra</taxon>
    </lineage>
</organism>
<accession>A0A9N9HA71</accession>
<protein>
    <submittedName>
        <fullName evidence="2">12005_t:CDS:1</fullName>
    </submittedName>
</protein>
<feature type="non-terminal residue" evidence="2">
    <location>
        <position position="1"/>
    </location>
</feature>
<dbReference type="AlphaFoldDB" id="A0A9N9HA71"/>
<feature type="non-terminal residue" evidence="2">
    <location>
        <position position="297"/>
    </location>
</feature>
<evidence type="ECO:0000313" key="3">
    <source>
        <dbReference type="Proteomes" id="UP000789396"/>
    </source>
</evidence>
<feature type="region of interest" description="Disordered" evidence="1">
    <location>
        <begin position="260"/>
        <end position="297"/>
    </location>
</feature>
<name>A0A9N9HA71_9GLOM</name>
<dbReference type="EMBL" id="CAJVPZ010015303">
    <property type="protein sequence ID" value="CAG8664986.1"/>
    <property type="molecule type" value="Genomic_DNA"/>
</dbReference>
<evidence type="ECO:0000256" key="1">
    <source>
        <dbReference type="SAM" id="MobiDB-lite"/>
    </source>
</evidence>